<reference evidence="4" key="1">
    <citation type="submission" date="2022-03" db="EMBL/GenBank/DDBJ databases">
        <authorList>
            <person name="Leyn A S."/>
        </authorList>
    </citation>
    <scope>NUCLEOTIDE SEQUENCE</scope>
    <source>
        <strain evidence="4">Streptomyces globisporus 4-3</strain>
    </source>
</reference>
<gene>
    <name evidence="4" type="ORF">SGL43_03331</name>
</gene>
<dbReference type="InterPro" id="IPR036890">
    <property type="entry name" value="HATPase_C_sf"/>
</dbReference>
<dbReference type="CDD" id="cd16936">
    <property type="entry name" value="HATPase_RsbW-like"/>
    <property type="match status" value="1"/>
</dbReference>
<keyword evidence="1" id="KW-0418">Kinase</keyword>
<protein>
    <submittedName>
        <fullName evidence="4">Regulatory protein</fullName>
    </submittedName>
</protein>
<comment type="caution">
    <text evidence="4">The sequence shown here is derived from an EMBL/GenBank/DDBJ whole genome shotgun (WGS) entry which is preliminary data.</text>
</comment>
<sequence>MNSTTIALSRTPHGPTTVRGDSAAGISQARQAARAFTDRLTPAPCPDRADTFVLVVSELVTNALRHGGGTFTLRLNAHPDAIEVAVDDDGPQLPRMRTPDRTGAGGGFGWPMVNHLARTTAITRRAAGGKTVTALLPR</sequence>
<dbReference type="SUPFAM" id="SSF55874">
    <property type="entry name" value="ATPase domain of HSP90 chaperone/DNA topoisomerase II/histidine kinase"/>
    <property type="match status" value="1"/>
</dbReference>
<keyword evidence="5" id="KW-1185">Reference proteome</keyword>
<organism evidence="4 5">
    <name type="scientific">Streptomyces globisporus</name>
    <dbReference type="NCBI Taxonomy" id="1908"/>
    <lineage>
        <taxon>Bacteria</taxon>
        <taxon>Bacillati</taxon>
        <taxon>Actinomycetota</taxon>
        <taxon>Actinomycetes</taxon>
        <taxon>Kitasatosporales</taxon>
        <taxon>Streptomycetaceae</taxon>
        <taxon>Streptomyces</taxon>
    </lineage>
</organism>
<feature type="domain" description="Histidine kinase/HSP90-like ATPase" evidence="3">
    <location>
        <begin position="26"/>
        <end position="134"/>
    </location>
</feature>
<accession>A0ABM9GYM7</accession>
<dbReference type="PANTHER" id="PTHR35526:SF3">
    <property type="entry name" value="ANTI-SIGMA-F FACTOR RSBW"/>
    <property type="match status" value="1"/>
</dbReference>
<dbReference type="RefSeq" id="WP_030815316.1">
    <property type="nucleotide sequence ID" value="NZ_CAKXYP010000008.1"/>
</dbReference>
<evidence type="ECO:0000313" key="4">
    <source>
        <dbReference type="EMBL" id="CAH9416306.1"/>
    </source>
</evidence>
<evidence type="ECO:0000313" key="5">
    <source>
        <dbReference type="Proteomes" id="UP001154015"/>
    </source>
</evidence>
<dbReference type="InterPro" id="IPR003594">
    <property type="entry name" value="HATPase_dom"/>
</dbReference>
<evidence type="ECO:0000259" key="3">
    <source>
        <dbReference type="Pfam" id="PF13581"/>
    </source>
</evidence>
<dbReference type="Gene3D" id="3.30.565.10">
    <property type="entry name" value="Histidine kinase-like ATPase, C-terminal domain"/>
    <property type="match status" value="1"/>
</dbReference>
<feature type="region of interest" description="Disordered" evidence="2">
    <location>
        <begin position="1"/>
        <end position="23"/>
    </location>
</feature>
<dbReference type="Pfam" id="PF13581">
    <property type="entry name" value="HATPase_c_2"/>
    <property type="match status" value="1"/>
</dbReference>
<dbReference type="Proteomes" id="UP001154015">
    <property type="component" value="Unassembled WGS sequence"/>
</dbReference>
<keyword evidence="1" id="KW-0723">Serine/threonine-protein kinase</keyword>
<dbReference type="EMBL" id="CAKXYP010000008">
    <property type="protein sequence ID" value="CAH9416306.1"/>
    <property type="molecule type" value="Genomic_DNA"/>
</dbReference>
<keyword evidence="1" id="KW-0808">Transferase</keyword>
<name>A0ABM9GYM7_STRGL</name>
<proteinExistence type="predicted"/>
<dbReference type="PANTHER" id="PTHR35526">
    <property type="entry name" value="ANTI-SIGMA-F FACTOR RSBW-RELATED"/>
    <property type="match status" value="1"/>
</dbReference>
<evidence type="ECO:0000256" key="1">
    <source>
        <dbReference type="ARBA" id="ARBA00022527"/>
    </source>
</evidence>
<evidence type="ECO:0000256" key="2">
    <source>
        <dbReference type="SAM" id="MobiDB-lite"/>
    </source>
</evidence>
<dbReference type="InterPro" id="IPR050267">
    <property type="entry name" value="Anti-sigma-factor_SerPK"/>
</dbReference>